<dbReference type="InterPro" id="IPR011053">
    <property type="entry name" value="Single_hybrid_motif"/>
</dbReference>
<keyword evidence="4" id="KW-0012">Acyltransferase</keyword>
<dbReference type="InterPro" id="IPR036625">
    <property type="entry name" value="E3-bd_dom_sf"/>
</dbReference>
<dbReference type="InterPro" id="IPR000089">
    <property type="entry name" value="Biotin_lipoyl"/>
</dbReference>
<accession>A0A5C6TUG4</accession>
<gene>
    <name evidence="7" type="ORF">FRZ32_10395</name>
</gene>
<evidence type="ECO:0000256" key="4">
    <source>
        <dbReference type="RuleBase" id="RU003423"/>
    </source>
</evidence>
<protein>
    <recommendedName>
        <fullName evidence="4">Dihydrolipoamide acetyltransferase component of pyruvate dehydrogenase complex</fullName>
        <ecNumber evidence="4">2.3.1.-</ecNumber>
    </recommendedName>
</protein>
<dbReference type="Pfam" id="PF00198">
    <property type="entry name" value="2-oxoacid_dh"/>
    <property type="match status" value="1"/>
</dbReference>
<evidence type="ECO:0000259" key="5">
    <source>
        <dbReference type="PROSITE" id="PS50968"/>
    </source>
</evidence>
<feature type="domain" description="Lipoyl-binding" evidence="5">
    <location>
        <begin position="4"/>
        <end position="79"/>
    </location>
</feature>
<evidence type="ECO:0000313" key="7">
    <source>
        <dbReference type="EMBL" id="TXC64032.1"/>
    </source>
</evidence>
<dbReference type="OrthoDB" id="9805770at2"/>
<evidence type="ECO:0000256" key="1">
    <source>
        <dbReference type="ARBA" id="ARBA00001938"/>
    </source>
</evidence>
<dbReference type="CDD" id="cd06849">
    <property type="entry name" value="lipoyl_domain"/>
    <property type="match status" value="1"/>
</dbReference>
<dbReference type="Gene3D" id="3.30.559.10">
    <property type="entry name" value="Chloramphenicol acetyltransferase-like domain"/>
    <property type="match status" value="1"/>
</dbReference>
<dbReference type="Pfam" id="PF00364">
    <property type="entry name" value="Biotin_lipoyl"/>
    <property type="match status" value="1"/>
</dbReference>
<dbReference type="InterPro" id="IPR004167">
    <property type="entry name" value="PSBD"/>
</dbReference>
<dbReference type="PANTHER" id="PTHR23151">
    <property type="entry name" value="DIHYDROLIPOAMIDE ACETYL/SUCCINYL-TRANSFERASE-RELATED"/>
    <property type="match status" value="1"/>
</dbReference>
<proteinExistence type="inferred from homology"/>
<organism evidence="7 8">
    <name type="scientific">Allosphingosinicella ginsenosidimutans</name>
    <dbReference type="NCBI Taxonomy" id="1176539"/>
    <lineage>
        <taxon>Bacteria</taxon>
        <taxon>Pseudomonadati</taxon>
        <taxon>Pseudomonadota</taxon>
        <taxon>Alphaproteobacteria</taxon>
        <taxon>Sphingomonadales</taxon>
        <taxon>Sphingomonadaceae</taxon>
        <taxon>Allosphingosinicella</taxon>
    </lineage>
</organism>
<comment type="similarity">
    <text evidence="2 4">Belongs to the 2-oxoacid dehydrogenase family.</text>
</comment>
<feature type="domain" description="Peripheral subunit-binding (PSBD)" evidence="6">
    <location>
        <begin position="194"/>
        <end position="231"/>
    </location>
</feature>
<keyword evidence="3 4" id="KW-0450">Lipoyl</keyword>
<dbReference type="SUPFAM" id="SSF51230">
    <property type="entry name" value="Single hybrid motif"/>
    <property type="match status" value="1"/>
</dbReference>
<dbReference type="AlphaFoldDB" id="A0A5C6TUG4"/>
<dbReference type="InterPro" id="IPR001078">
    <property type="entry name" value="2-oxoacid_DH_actylTfrase"/>
</dbReference>
<evidence type="ECO:0000259" key="6">
    <source>
        <dbReference type="PROSITE" id="PS51826"/>
    </source>
</evidence>
<dbReference type="InterPro" id="IPR045257">
    <property type="entry name" value="E2/Pdx1"/>
</dbReference>
<dbReference type="InterPro" id="IPR023213">
    <property type="entry name" value="CAT-like_dom_sf"/>
</dbReference>
<dbReference type="Pfam" id="PF02817">
    <property type="entry name" value="E3_binding"/>
    <property type="match status" value="2"/>
</dbReference>
<dbReference type="Proteomes" id="UP000321249">
    <property type="component" value="Unassembled WGS sequence"/>
</dbReference>
<dbReference type="Gene3D" id="4.10.320.10">
    <property type="entry name" value="E3-binding domain"/>
    <property type="match status" value="2"/>
</dbReference>
<comment type="cofactor">
    <cofactor evidence="1 4">
        <name>(R)-lipoate</name>
        <dbReference type="ChEBI" id="CHEBI:83088"/>
    </cofactor>
</comment>
<feature type="domain" description="Peripheral subunit-binding (PSBD)" evidence="6">
    <location>
        <begin position="132"/>
        <end position="169"/>
    </location>
</feature>
<dbReference type="EC" id="2.3.1.-" evidence="4"/>
<sequence length="468" mass="48236">MTGLRAFTMPKWGIEMEQGTIAEWLVAEGADFAKGELVTLIETDKITNEYEAEFPARLARIVVPAGETRPVGALLAVFADPGAQADPAALDAFVAGYRPGGAAAGSAAPAPAAATSTAQPATAPAAIPENLPISPAARQFAESEGIDVAALAGSGRNGRITYQDVVQAGRPAARMPPAAPVSIAPTTAGLDSIYASPLAKRLAVQHGVDLAGVTGTGKRGRICKADVIARISATSAPAPAAAGGVEVVRMSAMRKAIARQLGLSKSTVPHFYLRGTARVDALLALRERARQATGSAPSVNDYLIRAVALALRDHPDVNIQVHEDEIHRFGQADIAVAVATGKGLITPIVRAADGKSVAAISAEMKDLAARARASKLGADEFQGGSFSISNLGMFGIEQFDAIINPPQGAILAVGTAKRQPVEIDHALAFATCLHLSLSCDHRAIDGATGARFLAGLIELIEAPERLTA</sequence>
<keyword evidence="4" id="KW-0808">Transferase</keyword>
<evidence type="ECO:0000313" key="8">
    <source>
        <dbReference type="Proteomes" id="UP000321249"/>
    </source>
</evidence>
<name>A0A5C6TUG4_9SPHN</name>
<dbReference type="GO" id="GO:0045254">
    <property type="term" value="C:pyruvate dehydrogenase complex"/>
    <property type="evidence" value="ECO:0007669"/>
    <property type="project" value="InterPro"/>
</dbReference>
<dbReference type="RefSeq" id="WP_147043438.1">
    <property type="nucleotide sequence ID" value="NZ_BAABIR010000001.1"/>
</dbReference>
<reference evidence="7 8" key="1">
    <citation type="journal article" date="2015" name="J. Microbiol.">
        <title>Sphingosinicella ginsenosidimutans sp. nov., with ginsenoside converting activity.</title>
        <authorList>
            <person name="Kim J.K."/>
            <person name="Kang M.S."/>
            <person name="Park S.C."/>
            <person name="Kim K.M."/>
            <person name="Choi K."/>
            <person name="Yoon M.H."/>
            <person name="Im W.T."/>
        </authorList>
    </citation>
    <scope>NUCLEOTIDE SEQUENCE [LARGE SCALE GENOMIC DNA]</scope>
    <source>
        <strain evidence="7 8">BS-11</strain>
    </source>
</reference>
<dbReference type="GO" id="GO:0016746">
    <property type="term" value="F:acyltransferase activity"/>
    <property type="evidence" value="ECO:0007669"/>
    <property type="project" value="UniProtKB-KW"/>
</dbReference>
<evidence type="ECO:0000256" key="3">
    <source>
        <dbReference type="ARBA" id="ARBA00022823"/>
    </source>
</evidence>
<keyword evidence="8" id="KW-1185">Reference proteome</keyword>
<dbReference type="SUPFAM" id="SSF47005">
    <property type="entry name" value="Peripheral subunit-binding domain of 2-oxo acid dehydrogenase complex"/>
    <property type="match status" value="2"/>
</dbReference>
<comment type="caution">
    <text evidence="7">The sequence shown here is derived from an EMBL/GenBank/DDBJ whole genome shotgun (WGS) entry which is preliminary data.</text>
</comment>
<dbReference type="GO" id="GO:0006086">
    <property type="term" value="P:pyruvate decarboxylation to acetyl-CoA"/>
    <property type="evidence" value="ECO:0007669"/>
    <property type="project" value="InterPro"/>
</dbReference>
<evidence type="ECO:0000256" key="2">
    <source>
        <dbReference type="ARBA" id="ARBA00007317"/>
    </source>
</evidence>
<dbReference type="Gene3D" id="2.40.50.100">
    <property type="match status" value="1"/>
</dbReference>
<dbReference type="PROSITE" id="PS50968">
    <property type="entry name" value="BIOTINYL_LIPOYL"/>
    <property type="match status" value="1"/>
</dbReference>
<dbReference type="SUPFAM" id="SSF52777">
    <property type="entry name" value="CoA-dependent acyltransferases"/>
    <property type="match status" value="1"/>
</dbReference>
<dbReference type="PROSITE" id="PS51826">
    <property type="entry name" value="PSBD"/>
    <property type="match status" value="2"/>
</dbReference>
<dbReference type="PANTHER" id="PTHR23151:SF90">
    <property type="entry name" value="DIHYDROLIPOYLLYSINE-RESIDUE ACETYLTRANSFERASE COMPONENT OF PYRUVATE DEHYDROGENASE COMPLEX, MITOCHONDRIAL-RELATED"/>
    <property type="match status" value="1"/>
</dbReference>
<dbReference type="EMBL" id="VOQQ01000001">
    <property type="protein sequence ID" value="TXC64032.1"/>
    <property type="molecule type" value="Genomic_DNA"/>
</dbReference>